<gene>
    <name evidence="1" type="ORF">FD19_GL001527</name>
</gene>
<evidence type="ECO:0008006" key="3">
    <source>
        <dbReference type="Google" id="ProtNLM"/>
    </source>
</evidence>
<name>A0A0R2C7H2_9LACO</name>
<organism evidence="1 2">
    <name type="scientific">Lacticaseibacillus thailandensis DSM 22698 = JCM 13996</name>
    <dbReference type="NCBI Taxonomy" id="1423810"/>
    <lineage>
        <taxon>Bacteria</taxon>
        <taxon>Bacillati</taxon>
        <taxon>Bacillota</taxon>
        <taxon>Bacilli</taxon>
        <taxon>Lactobacillales</taxon>
        <taxon>Lactobacillaceae</taxon>
        <taxon>Lacticaseibacillus</taxon>
    </lineage>
</organism>
<dbReference type="RefSeq" id="WP_056969482.1">
    <property type="nucleotide sequence ID" value="NZ_AYZK01000004.1"/>
</dbReference>
<evidence type="ECO:0000313" key="1">
    <source>
        <dbReference type="EMBL" id="KRM86946.1"/>
    </source>
</evidence>
<dbReference type="Pfam" id="PF08843">
    <property type="entry name" value="AbiEii"/>
    <property type="match status" value="1"/>
</dbReference>
<evidence type="ECO:0000313" key="2">
    <source>
        <dbReference type="Proteomes" id="UP000051789"/>
    </source>
</evidence>
<protein>
    <recommendedName>
        <fullName evidence="3">Abortive infection protein AbiGII</fullName>
    </recommendedName>
</protein>
<dbReference type="EMBL" id="AYZK01000004">
    <property type="protein sequence ID" value="KRM86946.1"/>
    <property type="molecule type" value="Genomic_DNA"/>
</dbReference>
<reference evidence="1 2" key="1">
    <citation type="journal article" date="2015" name="Genome Announc.">
        <title>Expanding the biotechnology potential of lactobacilli through comparative genomics of 213 strains and associated genera.</title>
        <authorList>
            <person name="Sun Z."/>
            <person name="Harris H.M."/>
            <person name="McCann A."/>
            <person name="Guo C."/>
            <person name="Argimon S."/>
            <person name="Zhang W."/>
            <person name="Yang X."/>
            <person name="Jeffery I.B."/>
            <person name="Cooney J.C."/>
            <person name="Kagawa T.F."/>
            <person name="Liu W."/>
            <person name="Song Y."/>
            <person name="Salvetti E."/>
            <person name="Wrobel A."/>
            <person name="Rasinkangas P."/>
            <person name="Parkhill J."/>
            <person name="Rea M.C."/>
            <person name="O'Sullivan O."/>
            <person name="Ritari J."/>
            <person name="Douillard F.P."/>
            <person name="Paul Ross R."/>
            <person name="Yang R."/>
            <person name="Briner A.E."/>
            <person name="Felis G.E."/>
            <person name="de Vos W.M."/>
            <person name="Barrangou R."/>
            <person name="Klaenhammer T.R."/>
            <person name="Caufield P.W."/>
            <person name="Cui Y."/>
            <person name="Zhang H."/>
            <person name="O'Toole P.W."/>
        </authorList>
    </citation>
    <scope>NUCLEOTIDE SEQUENCE [LARGE SCALE GENOMIC DNA]</scope>
    <source>
        <strain evidence="1 2">DSM 22698</strain>
    </source>
</reference>
<dbReference type="STRING" id="1423810.FD19_GL001527"/>
<dbReference type="Proteomes" id="UP000051789">
    <property type="component" value="Unassembled WGS sequence"/>
</dbReference>
<sequence>MKLGFSNGQQFKAKVRNLAKEKQIDPQILMQEVALDEIVDRISRSPYRDNLILKGGFLIASMLGVDTRATRDVDTSVKGLPVTKEEILKVFTNIADMNEPDSDVTIRIAKIDDIRVAAEYAGFRIHIEAKIYNSVVDTKIDVSTGDTITPREISWHHRTIFNDQDILVMAYNMETILAEKLESMVVRQELNSRMKDFYDLYLFDKVQRQNIDFKVLKDALHATAELRGSEALLPRYAEIITTLRGSVLLKQRWEKYRVAYVYSENVTYEATCDAALDLVNEIGLP</sequence>
<dbReference type="PATRIC" id="fig|1423810.4.peg.1572"/>
<accession>A0A0R2C7H2</accession>
<comment type="caution">
    <text evidence="1">The sequence shown here is derived from an EMBL/GenBank/DDBJ whole genome shotgun (WGS) entry which is preliminary data.</text>
</comment>
<dbReference type="InterPro" id="IPR014942">
    <property type="entry name" value="AbiEii"/>
</dbReference>
<proteinExistence type="predicted"/>
<dbReference type="AlphaFoldDB" id="A0A0R2C7H2"/>
<keyword evidence="2" id="KW-1185">Reference proteome</keyword>